<keyword evidence="3" id="KW-1185">Reference proteome</keyword>
<proteinExistence type="predicted"/>
<comment type="caution">
    <text evidence="1">The sequence shown here is derived from an EMBL/GenBank/DDBJ whole genome shotgun (WGS) entry which is preliminary data.</text>
</comment>
<sequence>DPLMNDEALAYNQFLSSKLPPMLSFTVEAVRERTELIAKKINENLSHTLKGTEEEIFIPLSSNGGESN</sequence>
<dbReference type="Proteomes" id="UP000681722">
    <property type="component" value="Unassembled WGS sequence"/>
</dbReference>
<feature type="non-terminal residue" evidence="1">
    <location>
        <position position="1"/>
    </location>
</feature>
<dbReference type="EMBL" id="CAJNOQ010033108">
    <property type="protein sequence ID" value="CAF1588307.1"/>
    <property type="molecule type" value="Genomic_DNA"/>
</dbReference>
<evidence type="ECO:0000313" key="3">
    <source>
        <dbReference type="Proteomes" id="UP000663829"/>
    </source>
</evidence>
<dbReference type="EMBL" id="CAJOBC010099205">
    <property type="protein sequence ID" value="CAF4459197.1"/>
    <property type="molecule type" value="Genomic_DNA"/>
</dbReference>
<dbReference type="Proteomes" id="UP000663829">
    <property type="component" value="Unassembled WGS sequence"/>
</dbReference>
<name>A0A815ZWB8_9BILA</name>
<reference evidence="1" key="1">
    <citation type="submission" date="2021-02" db="EMBL/GenBank/DDBJ databases">
        <authorList>
            <person name="Nowell W R."/>
        </authorList>
    </citation>
    <scope>NUCLEOTIDE SEQUENCE</scope>
</reference>
<protein>
    <submittedName>
        <fullName evidence="1">Uncharacterized protein</fullName>
    </submittedName>
</protein>
<accession>A0A815ZWB8</accession>
<evidence type="ECO:0000313" key="1">
    <source>
        <dbReference type="EMBL" id="CAF1588307.1"/>
    </source>
</evidence>
<dbReference type="AlphaFoldDB" id="A0A815ZWB8"/>
<gene>
    <name evidence="1" type="ORF">GPM918_LOCUS41580</name>
    <name evidence="2" type="ORF">SRO942_LOCUS42653</name>
</gene>
<organism evidence="1 3">
    <name type="scientific">Didymodactylos carnosus</name>
    <dbReference type="NCBI Taxonomy" id="1234261"/>
    <lineage>
        <taxon>Eukaryota</taxon>
        <taxon>Metazoa</taxon>
        <taxon>Spiralia</taxon>
        <taxon>Gnathifera</taxon>
        <taxon>Rotifera</taxon>
        <taxon>Eurotatoria</taxon>
        <taxon>Bdelloidea</taxon>
        <taxon>Philodinida</taxon>
        <taxon>Philodinidae</taxon>
        <taxon>Didymodactylos</taxon>
    </lineage>
</organism>
<evidence type="ECO:0000313" key="2">
    <source>
        <dbReference type="EMBL" id="CAF4459197.1"/>
    </source>
</evidence>